<dbReference type="InterPro" id="IPR034733">
    <property type="entry name" value="AcCoA_carboxyl_beta"/>
</dbReference>
<dbReference type="PROSITE" id="PS50980">
    <property type="entry name" value="COA_CT_NTER"/>
    <property type="match status" value="1"/>
</dbReference>
<dbReference type="eggNOG" id="COG0777">
    <property type="taxonomic scope" value="Bacteria"/>
</dbReference>
<keyword evidence="8 13" id="KW-0862">Zinc</keyword>
<keyword evidence="2 13" id="KW-0444">Lipid biosynthesis</keyword>
<keyword evidence="13" id="KW-0963">Cytoplasm</keyword>
<accession>A4A846</accession>
<dbReference type="SUPFAM" id="SSF52096">
    <property type="entry name" value="ClpP/crotonase"/>
    <property type="match status" value="1"/>
</dbReference>
<keyword evidence="9 13" id="KW-0067">ATP-binding</keyword>
<dbReference type="InterPro" id="IPR011762">
    <property type="entry name" value="COA_CT_N"/>
</dbReference>
<keyword evidence="16" id="KW-0436">Ligase</keyword>
<evidence type="ECO:0000259" key="15">
    <source>
        <dbReference type="PROSITE" id="PS50980"/>
    </source>
</evidence>
<comment type="cofactor">
    <cofactor evidence="13">
        <name>Zn(2+)</name>
        <dbReference type="ChEBI" id="CHEBI:29105"/>
    </cofactor>
    <text evidence="13">Binds 1 zinc ion per subunit.</text>
</comment>
<dbReference type="InterPro" id="IPR041010">
    <property type="entry name" value="Znf-ACC"/>
</dbReference>
<feature type="compositionally biased region" description="Basic and acidic residues" evidence="14">
    <location>
        <begin position="328"/>
        <end position="341"/>
    </location>
</feature>
<dbReference type="GO" id="GO:0005524">
    <property type="term" value="F:ATP binding"/>
    <property type="evidence" value="ECO:0007669"/>
    <property type="project" value="UniProtKB-KW"/>
</dbReference>
<dbReference type="EC" id="2.1.3.15" evidence="13"/>
<comment type="similarity">
    <text evidence="13">Belongs to the AccD/PCCB family.</text>
</comment>
<dbReference type="GO" id="GO:0003989">
    <property type="term" value="F:acetyl-CoA carboxylase activity"/>
    <property type="evidence" value="ECO:0007669"/>
    <property type="project" value="InterPro"/>
</dbReference>
<keyword evidence="7 13" id="KW-0276">Fatty acid metabolism</keyword>
<dbReference type="OrthoDB" id="9772975at2"/>
<dbReference type="GO" id="GO:0008270">
    <property type="term" value="F:zinc ion binding"/>
    <property type="evidence" value="ECO:0007669"/>
    <property type="project" value="UniProtKB-UniRule"/>
</dbReference>
<keyword evidence="11 13" id="KW-0275">Fatty acid biosynthesis</keyword>
<comment type="caution">
    <text evidence="16">The sequence shown here is derived from an EMBL/GenBank/DDBJ whole genome shotgun (WGS) entry which is preliminary data.</text>
</comment>
<dbReference type="PANTHER" id="PTHR42995">
    <property type="entry name" value="ACETYL-COENZYME A CARBOXYLASE CARBOXYL TRANSFERASE SUBUNIT BETA, CHLOROPLASTIC"/>
    <property type="match status" value="1"/>
</dbReference>
<evidence type="ECO:0000256" key="8">
    <source>
        <dbReference type="ARBA" id="ARBA00022833"/>
    </source>
</evidence>
<comment type="pathway">
    <text evidence="13">Lipid metabolism; malonyl-CoA biosynthesis; malonyl-CoA from acetyl-CoA: step 1/1.</text>
</comment>
<dbReference type="GO" id="GO:0016743">
    <property type="term" value="F:carboxyl- or carbamoyltransferase activity"/>
    <property type="evidence" value="ECO:0007669"/>
    <property type="project" value="UniProtKB-UniRule"/>
</dbReference>
<feature type="binding site" evidence="13">
    <location>
        <position position="50"/>
    </location>
    <ligand>
        <name>Zn(2+)</name>
        <dbReference type="ChEBI" id="CHEBI:29105"/>
    </ligand>
</feature>
<feature type="compositionally biased region" description="Acidic residues" evidence="14">
    <location>
        <begin position="370"/>
        <end position="379"/>
    </location>
</feature>
<evidence type="ECO:0000256" key="13">
    <source>
        <dbReference type="HAMAP-Rule" id="MF_01395"/>
    </source>
</evidence>
<feature type="binding site" evidence="13">
    <location>
        <position position="53"/>
    </location>
    <ligand>
        <name>Zn(2+)</name>
        <dbReference type="ChEBI" id="CHEBI:29105"/>
    </ligand>
</feature>
<dbReference type="GO" id="GO:2001295">
    <property type="term" value="P:malonyl-CoA biosynthetic process"/>
    <property type="evidence" value="ECO:0007669"/>
    <property type="project" value="UniProtKB-UniRule"/>
</dbReference>
<keyword evidence="10 13" id="KW-0443">Lipid metabolism</keyword>
<dbReference type="GO" id="GO:0006633">
    <property type="term" value="P:fatty acid biosynthetic process"/>
    <property type="evidence" value="ECO:0007669"/>
    <property type="project" value="UniProtKB-KW"/>
</dbReference>
<feature type="binding site" evidence="13">
    <location>
        <position position="34"/>
    </location>
    <ligand>
        <name>Zn(2+)</name>
        <dbReference type="ChEBI" id="CHEBI:29105"/>
    </ligand>
</feature>
<reference evidence="16 17" key="2">
    <citation type="journal article" date="2009" name="PLoS ONE">
        <title>The photosynthetic apparatus and its regulation in the aerobic gammaproteobacterium Congregibacter litoralis gen. nov., sp. nov.</title>
        <authorList>
            <person name="Spring S."/>
            <person name="Lunsdorf H."/>
            <person name="Fuchs B.M."/>
            <person name="Tindall B.J."/>
        </authorList>
    </citation>
    <scope>NUCLEOTIDE SEQUENCE [LARGE SCALE GENOMIC DNA]</scope>
    <source>
        <strain evidence="16">KT71</strain>
    </source>
</reference>
<dbReference type="Proteomes" id="UP000019205">
    <property type="component" value="Chromosome"/>
</dbReference>
<dbReference type="Pfam" id="PF17848">
    <property type="entry name" value="Zn_ribbon_ACC"/>
    <property type="match status" value="1"/>
</dbReference>
<comment type="function">
    <text evidence="12 13">Component of the acetyl coenzyme A carboxylase (ACC) complex. Biotin carboxylase (BC) catalyzes the carboxylation of biotin on its carrier protein (BCCP) and then the CO(2) group is transferred by the transcarboxylase to acetyl-CoA to form malonyl-CoA.</text>
</comment>
<dbReference type="Gene3D" id="3.90.226.10">
    <property type="entry name" value="2-enoyl-CoA Hydratase, Chain A, domain 1"/>
    <property type="match status" value="1"/>
</dbReference>
<evidence type="ECO:0000313" key="17">
    <source>
        <dbReference type="Proteomes" id="UP000019205"/>
    </source>
</evidence>
<evidence type="ECO:0000256" key="5">
    <source>
        <dbReference type="ARBA" id="ARBA00022741"/>
    </source>
</evidence>
<evidence type="ECO:0000256" key="3">
    <source>
        <dbReference type="ARBA" id="ARBA00022679"/>
    </source>
</evidence>
<dbReference type="STRING" id="314285.KT71_14789"/>
<keyword evidence="17" id="KW-1185">Reference proteome</keyword>
<dbReference type="EMBL" id="AAOA02000001">
    <property type="protein sequence ID" value="EAQ97841.1"/>
    <property type="molecule type" value="Genomic_DNA"/>
</dbReference>
<comment type="catalytic activity">
    <reaction evidence="13">
        <text>N(6)-carboxybiotinyl-L-lysyl-[protein] + acetyl-CoA = N(6)-biotinyl-L-lysyl-[protein] + malonyl-CoA</text>
        <dbReference type="Rhea" id="RHEA:54728"/>
        <dbReference type="Rhea" id="RHEA-COMP:10505"/>
        <dbReference type="Rhea" id="RHEA-COMP:10506"/>
        <dbReference type="ChEBI" id="CHEBI:57288"/>
        <dbReference type="ChEBI" id="CHEBI:57384"/>
        <dbReference type="ChEBI" id="CHEBI:83144"/>
        <dbReference type="ChEBI" id="CHEBI:83145"/>
        <dbReference type="EC" id="2.1.3.15"/>
    </reaction>
</comment>
<keyword evidence="5 13" id="KW-0547">Nucleotide-binding</keyword>
<dbReference type="HAMAP" id="MF_01395">
    <property type="entry name" value="AcetylCoA_CT_beta"/>
    <property type="match status" value="1"/>
</dbReference>
<comment type="subunit">
    <text evidence="13">Acetyl-CoA carboxylase is a heterohexamer composed of biotin carboxyl carrier protein (AccB), biotin carboxylase (AccC) and two subunits each of ACCase subunit alpha (AccA) and ACCase subunit beta (AccD).</text>
</comment>
<proteinExistence type="inferred from homology"/>
<evidence type="ECO:0000256" key="10">
    <source>
        <dbReference type="ARBA" id="ARBA00023098"/>
    </source>
</evidence>
<name>A4A846_9GAMM</name>
<evidence type="ECO:0000256" key="7">
    <source>
        <dbReference type="ARBA" id="ARBA00022832"/>
    </source>
</evidence>
<dbReference type="InterPro" id="IPR000438">
    <property type="entry name" value="Acetyl_CoA_COase_Trfase_b_su"/>
</dbReference>
<dbReference type="UniPathway" id="UPA00655">
    <property type="reaction ID" value="UER00711"/>
</dbReference>
<dbReference type="InterPro" id="IPR029045">
    <property type="entry name" value="ClpP/crotonase-like_dom_sf"/>
</dbReference>
<evidence type="ECO:0000256" key="12">
    <source>
        <dbReference type="ARBA" id="ARBA00025280"/>
    </source>
</evidence>
<gene>
    <name evidence="13" type="primary">accD</name>
    <name evidence="16" type="ORF">KT71_14789</name>
</gene>
<dbReference type="PANTHER" id="PTHR42995:SF5">
    <property type="entry name" value="ACETYL-COENZYME A CARBOXYLASE CARBOXYL TRANSFERASE SUBUNIT BETA, CHLOROPLASTIC"/>
    <property type="match status" value="1"/>
</dbReference>
<feature type="binding site" evidence="13">
    <location>
        <position position="31"/>
    </location>
    <ligand>
        <name>Zn(2+)</name>
        <dbReference type="ChEBI" id="CHEBI:29105"/>
    </ligand>
</feature>
<dbReference type="NCBIfam" id="TIGR00515">
    <property type="entry name" value="accD"/>
    <property type="match status" value="1"/>
</dbReference>
<feature type="zinc finger region" description="C4-type" evidence="13">
    <location>
        <begin position="31"/>
        <end position="53"/>
    </location>
</feature>
<feature type="compositionally biased region" description="Basic and acidic residues" evidence="14">
    <location>
        <begin position="390"/>
        <end position="405"/>
    </location>
</feature>
<comment type="subcellular location">
    <subcellularLocation>
        <location evidence="1 13">Cytoplasm</location>
    </subcellularLocation>
</comment>
<evidence type="ECO:0000256" key="14">
    <source>
        <dbReference type="SAM" id="MobiDB-lite"/>
    </source>
</evidence>
<evidence type="ECO:0000313" key="16">
    <source>
        <dbReference type="EMBL" id="EAQ97841.1"/>
    </source>
</evidence>
<dbReference type="PRINTS" id="PR01070">
    <property type="entry name" value="ACCCTRFRASEB"/>
</dbReference>
<feature type="compositionally biased region" description="Polar residues" evidence="14">
    <location>
        <begin position="413"/>
        <end position="422"/>
    </location>
</feature>
<dbReference type="Pfam" id="PF01039">
    <property type="entry name" value="Carboxyl_trans"/>
    <property type="match status" value="1"/>
</dbReference>
<dbReference type="GO" id="GO:0009329">
    <property type="term" value="C:acetate CoA-transferase complex"/>
    <property type="evidence" value="ECO:0007669"/>
    <property type="project" value="TreeGrafter"/>
</dbReference>
<evidence type="ECO:0000256" key="11">
    <source>
        <dbReference type="ARBA" id="ARBA00023160"/>
    </source>
</evidence>
<feature type="region of interest" description="Disordered" evidence="14">
    <location>
        <begin position="307"/>
        <end position="430"/>
    </location>
</feature>
<keyword evidence="4 13" id="KW-0479">Metal-binding</keyword>
<feature type="compositionally biased region" description="Acidic residues" evidence="14">
    <location>
        <begin position="346"/>
        <end position="362"/>
    </location>
</feature>
<protein>
    <recommendedName>
        <fullName evidence="13">Acetyl-coenzyme A carboxylase carboxyl transferase subunit beta</fullName>
        <shortName evidence="13">ACCase subunit beta</shortName>
        <shortName evidence="13">Acetyl-CoA carboxylase carboxyltransferase subunit beta</shortName>
        <ecNumber evidence="13">2.1.3.15</ecNumber>
    </recommendedName>
</protein>
<evidence type="ECO:0000256" key="4">
    <source>
        <dbReference type="ARBA" id="ARBA00022723"/>
    </source>
</evidence>
<feature type="domain" description="CoA carboxyltransferase N-terminal" evidence="15">
    <location>
        <begin position="27"/>
        <end position="296"/>
    </location>
</feature>
<evidence type="ECO:0000256" key="6">
    <source>
        <dbReference type="ARBA" id="ARBA00022771"/>
    </source>
</evidence>
<keyword evidence="3 13" id="KW-0808">Transferase</keyword>
<reference evidence="16 17" key="1">
    <citation type="journal article" date="2007" name="Proc. Natl. Acad. Sci. U.S.A.">
        <title>Characterization of a marine gammaproteobacterium capable of aerobic anoxygenic photosynthesis.</title>
        <authorList>
            <person name="Fuchs B.M."/>
            <person name="Spring S."/>
            <person name="Teeling H."/>
            <person name="Quast C."/>
            <person name="Wulf J."/>
            <person name="Schattenhofer M."/>
            <person name="Yan S."/>
            <person name="Ferriera S."/>
            <person name="Johnson J."/>
            <person name="Glockner F.O."/>
            <person name="Amann R."/>
        </authorList>
    </citation>
    <scope>NUCLEOTIDE SEQUENCE [LARGE SCALE GENOMIC DNA]</scope>
    <source>
        <strain evidence="16">KT71</strain>
    </source>
</reference>
<dbReference type="HOGENOM" id="CLU_015486_1_0_6"/>
<evidence type="ECO:0000256" key="2">
    <source>
        <dbReference type="ARBA" id="ARBA00022516"/>
    </source>
</evidence>
<sequence length="430" mass="45415">MSWIDKILPSGISKAEGAKRATVPEGVWTKCIKCEAVLYRPDLERNANVCPKCDHHMRLGARKRLNIFLDEEGREEVFTHIEPVDRLRFRDKKKYSARLSAAQKTTGERDALIAMRGTLHGMPVVAVAFEFGFHGGSMGQAVGEKFSQAAQLALKERMPLICFAASGGARMQEALISLMQMAKTSAVIERMHTESVPYVSVLTDPIYGGVSASLALLGDLNIAEPDARAGFAGPNIIEQTIRQKLPKGFQRSEFLLEHGAIDMIVPRVELRDTIARNLAKLMNIPALASLETVADAEAVAEAIPGTEAAANGGADDEGGDNSASSADPESHEEAGEAHAEAAGDGDSADGVDSEDADPEDDPAVSAAQDDSPDSDDGSDSLDGSQVDAASDAHEGDAGSESHEGVDEGDESTGESVSAANEESGNKKSDA</sequence>
<evidence type="ECO:0000256" key="9">
    <source>
        <dbReference type="ARBA" id="ARBA00022840"/>
    </source>
</evidence>
<organism evidence="16 17">
    <name type="scientific">Congregibacter litoralis KT71</name>
    <dbReference type="NCBI Taxonomy" id="314285"/>
    <lineage>
        <taxon>Bacteria</taxon>
        <taxon>Pseudomonadati</taxon>
        <taxon>Pseudomonadota</taxon>
        <taxon>Gammaproteobacteria</taxon>
        <taxon>Cellvibrionales</taxon>
        <taxon>Halieaceae</taxon>
        <taxon>Congregibacter</taxon>
    </lineage>
</organism>
<evidence type="ECO:0000256" key="1">
    <source>
        <dbReference type="ARBA" id="ARBA00004496"/>
    </source>
</evidence>
<dbReference type="AlphaFoldDB" id="A4A846"/>
<keyword evidence="6 13" id="KW-0863">Zinc-finger</keyword>